<dbReference type="EMBL" id="CP021425">
    <property type="protein sequence ID" value="ARU54426.1"/>
    <property type="molecule type" value="Genomic_DNA"/>
</dbReference>
<dbReference type="KEGG" id="ome:OLMES_0320"/>
<dbReference type="Pfam" id="PF02622">
    <property type="entry name" value="DUF179"/>
    <property type="match status" value="1"/>
</dbReference>
<protein>
    <recommendedName>
        <fullName evidence="2">UPF0301 protein OLMES_0320</fullName>
    </recommendedName>
</protein>
<name>A0A1Y0I3R0_9GAMM</name>
<evidence type="ECO:0000313" key="4">
    <source>
        <dbReference type="Proteomes" id="UP000196027"/>
    </source>
</evidence>
<comment type="similarity">
    <text evidence="1 2">Belongs to the UPF0301 (AlgH) family.</text>
</comment>
<sequence>MSNEATSLQHHFLIAMPHMQDPNFSGTVTYICDHNEHGALGVVINRPLDITLAEIFDQLEMTGDHRDDVVFAGGPVQVDRGFVLHKPAGDWQATMPIQDEVCLTTSKDILRAYARDEGPEDCLIALGYSGWGAGQLEQEIMANCWLTCPADENILFHMPFSERFDAAVAKVGIDLSNLSQFTGHA</sequence>
<dbReference type="AlphaFoldDB" id="A0A1Y0I3R0"/>
<organism evidence="3 4">
    <name type="scientific">Oleiphilus messinensis</name>
    <dbReference type="NCBI Taxonomy" id="141451"/>
    <lineage>
        <taxon>Bacteria</taxon>
        <taxon>Pseudomonadati</taxon>
        <taxon>Pseudomonadota</taxon>
        <taxon>Gammaproteobacteria</taxon>
        <taxon>Oceanospirillales</taxon>
        <taxon>Oleiphilaceae</taxon>
        <taxon>Oleiphilus</taxon>
    </lineage>
</organism>
<proteinExistence type="inferred from homology"/>
<accession>A0A1Y0I3R0</accession>
<dbReference type="RefSeq" id="WP_087459630.1">
    <property type="nucleotide sequence ID" value="NZ_CP021425.1"/>
</dbReference>
<evidence type="ECO:0000313" key="3">
    <source>
        <dbReference type="EMBL" id="ARU54426.1"/>
    </source>
</evidence>
<evidence type="ECO:0000256" key="2">
    <source>
        <dbReference type="HAMAP-Rule" id="MF_00758"/>
    </source>
</evidence>
<dbReference type="InterPro" id="IPR003774">
    <property type="entry name" value="AlgH-like"/>
</dbReference>
<evidence type="ECO:0000256" key="1">
    <source>
        <dbReference type="ARBA" id="ARBA00009600"/>
    </source>
</evidence>
<dbReference type="GO" id="GO:0005829">
    <property type="term" value="C:cytosol"/>
    <property type="evidence" value="ECO:0007669"/>
    <property type="project" value="TreeGrafter"/>
</dbReference>
<dbReference type="Proteomes" id="UP000196027">
    <property type="component" value="Chromosome"/>
</dbReference>
<dbReference type="HAMAP" id="MF_00758">
    <property type="entry name" value="UPF0301"/>
    <property type="match status" value="1"/>
</dbReference>
<dbReference type="PANTHER" id="PTHR30327">
    <property type="entry name" value="UNCHARACTERIZED PROTEIN YQGE"/>
    <property type="match status" value="1"/>
</dbReference>
<dbReference type="SUPFAM" id="SSF143456">
    <property type="entry name" value="VC0467-like"/>
    <property type="match status" value="1"/>
</dbReference>
<dbReference type="OrthoDB" id="9807486at2"/>
<gene>
    <name evidence="3" type="ORF">OLMES_0320</name>
</gene>
<keyword evidence="4" id="KW-1185">Reference proteome</keyword>
<dbReference type="NCBIfam" id="NF001266">
    <property type="entry name" value="PRK00228.1-1"/>
    <property type="match status" value="1"/>
</dbReference>
<dbReference type="PANTHER" id="PTHR30327:SF1">
    <property type="entry name" value="UPF0301 PROTEIN YQGE"/>
    <property type="match status" value="1"/>
</dbReference>
<reference evidence="3 4" key="1">
    <citation type="submission" date="2017-05" db="EMBL/GenBank/DDBJ databases">
        <title>Genomic insights into alkan degradation activity of Oleiphilus messinensis.</title>
        <authorList>
            <person name="Kozyavkin S.A."/>
            <person name="Slesarev A.I."/>
            <person name="Golyshin P.N."/>
            <person name="Korzhenkov A."/>
            <person name="Golyshina O.N."/>
            <person name="Toshchakov S.V."/>
        </authorList>
    </citation>
    <scope>NUCLEOTIDE SEQUENCE [LARGE SCALE GENOMIC DNA]</scope>
    <source>
        <strain evidence="3 4">ME102</strain>
    </source>
</reference>
<dbReference type="Gene3D" id="3.40.1740.10">
    <property type="entry name" value="VC0467-like"/>
    <property type="match status" value="1"/>
</dbReference>